<dbReference type="Proteomes" id="UP000694844">
    <property type="component" value="Chromosome 5"/>
</dbReference>
<dbReference type="RefSeq" id="XP_022345652.1">
    <property type="nucleotide sequence ID" value="XM_022489944.1"/>
</dbReference>
<feature type="region of interest" description="Disordered" evidence="3">
    <location>
        <begin position="869"/>
        <end position="897"/>
    </location>
</feature>
<feature type="region of interest" description="Disordered" evidence="3">
    <location>
        <begin position="731"/>
        <end position="763"/>
    </location>
</feature>
<organism evidence="5 8">
    <name type="scientific">Crassostrea virginica</name>
    <name type="common">Eastern oyster</name>
    <dbReference type="NCBI Taxonomy" id="6565"/>
    <lineage>
        <taxon>Eukaryota</taxon>
        <taxon>Metazoa</taxon>
        <taxon>Spiralia</taxon>
        <taxon>Lophotrochozoa</taxon>
        <taxon>Mollusca</taxon>
        <taxon>Bivalvia</taxon>
        <taxon>Autobranchia</taxon>
        <taxon>Pteriomorphia</taxon>
        <taxon>Ostreida</taxon>
        <taxon>Ostreoidea</taxon>
        <taxon>Ostreidae</taxon>
        <taxon>Crassostrea</taxon>
    </lineage>
</organism>
<dbReference type="GO" id="GO:0043153">
    <property type="term" value="P:entrainment of circadian clock by photoperiod"/>
    <property type="evidence" value="ECO:0007669"/>
    <property type="project" value="TreeGrafter"/>
</dbReference>
<feature type="region of interest" description="Disordered" evidence="3">
    <location>
        <begin position="682"/>
        <end position="701"/>
    </location>
</feature>
<dbReference type="PROSITE" id="PS50112">
    <property type="entry name" value="PAS"/>
    <property type="match status" value="1"/>
</dbReference>
<dbReference type="GeneID" id="111138124"/>
<evidence type="ECO:0000259" key="4">
    <source>
        <dbReference type="PROSITE" id="PS50112"/>
    </source>
</evidence>
<dbReference type="RefSeq" id="XP_022345655.1">
    <property type="nucleotide sequence ID" value="XM_022489947.1"/>
</dbReference>
<feature type="compositionally biased region" description="Basic and acidic residues" evidence="3">
    <location>
        <begin position="682"/>
        <end position="699"/>
    </location>
</feature>
<feature type="region of interest" description="Disordered" evidence="3">
    <location>
        <begin position="543"/>
        <end position="617"/>
    </location>
</feature>
<feature type="compositionally biased region" description="Acidic residues" evidence="3">
    <location>
        <begin position="565"/>
        <end position="576"/>
    </location>
</feature>
<evidence type="ECO:0000256" key="2">
    <source>
        <dbReference type="ARBA" id="ARBA00023242"/>
    </source>
</evidence>
<keyword evidence="5" id="KW-1185">Reference proteome</keyword>
<dbReference type="PANTHER" id="PTHR11269">
    <property type="entry name" value="PERIOD CIRCADIAN PROTEIN"/>
    <property type="match status" value="1"/>
</dbReference>
<dbReference type="RefSeq" id="XP_022345654.1">
    <property type="nucleotide sequence ID" value="XM_022489946.1"/>
</dbReference>
<feature type="region of interest" description="Disordered" evidence="3">
    <location>
        <begin position="1082"/>
        <end position="1149"/>
    </location>
</feature>
<dbReference type="PANTHER" id="PTHR11269:SF16">
    <property type="entry name" value="PERIOD CIRCADIAN PROTEIN"/>
    <property type="match status" value="1"/>
</dbReference>
<name>A0A8B8F015_CRAVI</name>
<feature type="region of interest" description="Disordered" evidence="3">
    <location>
        <begin position="1032"/>
        <end position="1062"/>
    </location>
</feature>
<dbReference type="GO" id="GO:0005737">
    <property type="term" value="C:cytoplasm"/>
    <property type="evidence" value="ECO:0007669"/>
    <property type="project" value="TreeGrafter"/>
</dbReference>
<dbReference type="InterPro" id="IPR022728">
    <property type="entry name" value="Period_circadian-like_C"/>
</dbReference>
<dbReference type="InterPro" id="IPR050760">
    <property type="entry name" value="Period_circadian_regulator"/>
</dbReference>
<keyword evidence="2" id="KW-0539">Nucleus</keyword>
<dbReference type="GO" id="GO:0000976">
    <property type="term" value="F:transcription cis-regulatory region binding"/>
    <property type="evidence" value="ECO:0007669"/>
    <property type="project" value="TreeGrafter"/>
</dbReference>
<dbReference type="GO" id="GO:0032922">
    <property type="term" value="P:circadian regulation of gene expression"/>
    <property type="evidence" value="ECO:0007669"/>
    <property type="project" value="TreeGrafter"/>
</dbReference>
<feature type="domain" description="PAS" evidence="4">
    <location>
        <begin position="318"/>
        <end position="362"/>
    </location>
</feature>
<feature type="compositionally biased region" description="Polar residues" evidence="3">
    <location>
        <begin position="1043"/>
        <end position="1052"/>
    </location>
</feature>
<dbReference type="InterPro" id="IPR000014">
    <property type="entry name" value="PAS"/>
</dbReference>
<feature type="compositionally biased region" description="Polar residues" evidence="3">
    <location>
        <begin position="735"/>
        <end position="763"/>
    </location>
</feature>
<dbReference type="Pfam" id="PF12114">
    <property type="entry name" value="Period_C"/>
    <property type="match status" value="2"/>
</dbReference>
<feature type="compositionally biased region" description="Low complexity" evidence="3">
    <location>
        <begin position="16"/>
        <end position="33"/>
    </location>
</feature>
<reference evidence="6 7" key="1">
    <citation type="submission" date="2025-04" db="UniProtKB">
        <authorList>
            <consortium name="RefSeq"/>
        </authorList>
    </citation>
    <scope>IDENTIFICATION</scope>
    <source>
        <tissue evidence="6 7">Whole sample</tissue>
    </source>
</reference>
<feature type="compositionally biased region" description="Basic and acidic residues" evidence="3">
    <location>
        <begin position="452"/>
        <end position="494"/>
    </location>
</feature>
<dbReference type="GO" id="GO:0001222">
    <property type="term" value="F:transcription corepressor binding"/>
    <property type="evidence" value="ECO:0007669"/>
    <property type="project" value="TreeGrafter"/>
</dbReference>
<dbReference type="InterPro" id="IPR035965">
    <property type="entry name" value="PAS-like_dom_sf"/>
</dbReference>
<evidence type="ECO:0000313" key="8">
    <source>
        <dbReference type="RefSeq" id="XP_022345655.1"/>
    </source>
</evidence>
<feature type="region of interest" description="Disordered" evidence="3">
    <location>
        <begin position="1"/>
        <end position="57"/>
    </location>
</feature>
<feature type="region of interest" description="Disordered" evidence="3">
    <location>
        <begin position="1234"/>
        <end position="1260"/>
    </location>
</feature>
<feature type="region of interest" description="Disordered" evidence="3">
    <location>
        <begin position="452"/>
        <end position="515"/>
    </location>
</feature>
<dbReference type="Pfam" id="PF14598">
    <property type="entry name" value="PAS_11"/>
    <property type="match status" value="1"/>
</dbReference>
<dbReference type="GO" id="GO:0000122">
    <property type="term" value="P:negative regulation of transcription by RNA polymerase II"/>
    <property type="evidence" value="ECO:0007669"/>
    <property type="project" value="TreeGrafter"/>
</dbReference>
<dbReference type="GO" id="GO:0005634">
    <property type="term" value="C:nucleus"/>
    <property type="evidence" value="ECO:0007669"/>
    <property type="project" value="UniProtKB-SubCell"/>
</dbReference>
<evidence type="ECO:0000256" key="3">
    <source>
        <dbReference type="SAM" id="MobiDB-lite"/>
    </source>
</evidence>
<accession>A0A8B8F015</accession>
<evidence type="ECO:0000256" key="1">
    <source>
        <dbReference type="ARBA" id="ARBA00004123"/>
    </source>
</evidence>
<feature type="compositionally biased region" description="Polar residues" evidence="3">
    <location>
        <begin position="497"/>
        <end position="511"/>
    </location>
</feature>
<gene>
    <name evidence="6 7 8" type="primary">LOC111138124</name>
</gene>
<protein>
    <submittedName>
        <fullName evidence="6 7">Uncharacterized protein LOC111138124 isoform X1</fullName>
    </submittedName>
</protein>
<evidence type="ECO:0000313" key="5">
    <source>
        <dbReference type="Proteomes" id="UP000694844"/>
    </source>
</evidence>
<sequence length="1307" mass="146722">MEECFVSDSTYGSLKSGMQDSSSSFSMSLSGSDTFEDQPSTSGCSSDMTHKEKRKSRVKQYLRQLKAMVPPSSGKKGKMGTLSALQHVIGSLQKIQEEKDKSQLASCDALTEELDNSLFDKENQLNAQVLKLEETVHMVLTVNELSVLKVSENITSVLGYPVDSWVNRSIGHFVHKKDIVTINTSLNIDAEEPVQLTDYDDSSMESKNTEGGKASHIRKKFFFRIRNYKGLQQSGFSLMKPDRFTTVQASMVVGYYNERKQGDSPNSSSSSSGESTHRRRKCIFLDCVPLRSLYNIENVQLDNQTFYMRHTIYCSYSYMHPNAIPLLGYLPQDMNGMSIFDFYHRDDTETLYNIYKRIIASKGTTFRSKPIRLRTRNGDWLTVETEWSSFANPWSHRLEFIIGQHRVLKPPTDRDVFSEADRPSMIPQLSDQQQKLQQKIRQMLLEPVSEEKAAVLHEPRTDSSDDQKTLEETEKVTKKSKQQTEKTAERKVGKSLESLQSTESLGGNSLPNFPEHESSMAYEQLNYANSIKRYLMSQQKTYSSSSEKKTTSEEETDTPCTISTTEEEASDAEFEVDISVPKPPSFGSSTKVLLSEQEQREDVASSPAHQIEDNTEDTTTFPGVLAPPLMAPPPPVESPDTRKLVTLTHDALLRHTKQQEDLFVAHAKQERNPIILKSKEGGMLQERKRSHSPDREKGLYRPSKAFRNDNSILVPPFPLPNMGYGVQYRQGATPRGQTPQTVSQSGAAPTSTKLLQSNVGSKVSPTQNNVIWPYYPQKATGAQFYPQVMGGFYQDPSGIPSTLSLNVTSTIPQTANTCHTTMSGASRHNLQVLQGHCQGPFQLPAISTSFSSSSDMSISHTDSGSSYLYLLDSDDQNSSGQELETKSPKVTRSNKRQTEPPWLENLCWTKKVAMNYQIPKRKNNRVLKSDKAFIDKSEPSNLLLQQMMELQGMIEMDQGAPVVDEETDYLFYLDEDEEDPTVSDNRFIPLQDIHEALSQCEDHNHGIGCYKDPAVNSPSAKETEKLEELNCPGIDITLGPDEQASSSVQGDRNSGEQEDQMECQNSIENQTSLQTNLDTQETIDNQGPLDSSMDIESHCSKSSSDLTPSDERSSGEAGSSLKESDATSSKGSVDESKDSSESDVDVSNSTKKDNYHMFFVIPPILFVDHAKTPFWCRNCEMSRVVEMDYTVKPKDSDKHLEKDMRSMKNVVQPDLVKTQMGYMLEELNLYRKDKNESGPRDKIEGAEGSGCVRKKPTSQSKPRLEHFMTDDVFDGLFVTMLTEDLVSNVKENSPDIEDVSHKLEEVD</sequence>
<dbReference type="KEGG" id="cvn:111138124"/>
<comment type="subcellular location">
    <subcellularLocation>
        <location evidence="1">Nucleus</location>
    </subcellularLocation>
</comment>
<evidence type="ECO:0000313" key="7">
    <source>
        <dbReference type="RefSeq" id="XP_022345654.1"/>
    </source>
</evidence>
<feature type="compositionally biased region" description="Polar residues" evidence="3">
    <location>
        <begin position="37"/>
        <end position="47"/>
    </location>
</feature>
<evidence type="ECO:0000313" key="6">
    <source>
        <dbReference type="RefSeq" id="XP_022345652.1"/>
    </source>
</evidence>
<dbReference type="OrthoDB" id="7788983at2759"/>
<dbReference type="Gene3D" id="3.30.450.20">
    <property type="entry name" value="PAS domain"/>
    <property type="match status" value="2"/>
</dbReference>
<dbReference type="CDD" id="cd00130">
    <property type="entry name" value="PAS"/>
    <property type="match status" value="1"/>
</dbReference>
<feature type="compositionally biased region" description="Basic and acidic residues" evidence="3">
    <location>
        <begin position="1234"/>
        <end position="1245"/>
    </location>
</feature>
<proteinExistence type="predicted"/>
<dbReference type="SUPFAM" id="SSF55785">
    <property type="entry name" value="PYP-like sensor domain (PAS domain)"/>
    <property type="match status" value="1"/>
</dbReference>